<dbReference type="SFLD" id="SFLDS00003">
    <property type="entry name" value="Haloacid_Dehalogenase"/>
    <property type="match status" value="1"/>
</dbReference>
<keyword evidence="6 8" id="KW-1133">Transmembrane helix</keyword>
<evidence type="ECO:0000259" key="9">
    <source>
        <dbReference type="SMART" id="SM00831"/>
    </source>
</evidence>
<keyword evidence="7 8" id="KW-0472">Membrane</keyword>
<comment type="subcellular location">
    <subcellularLocation>
        <location evidence="1">Membrane</location>
        <topology evidence="1">Multi-pass membrane protein</topology>
    </subcellularLocation>
</comment>
<dbReference type="Gene3D" id="3.40.1110.10">
    <property type="entry name" value="Calcium-transporting ATPase, cytoplasmic domain N"/>
    <property type="match status" value="1"/>
</dbReference>
<accession>A0A941I1Q1</accession>
<dbReference type="InterPro" id="IPR001757">
    <property type="entry name" value="P_typ_ATPase"/>
</dbReference>
<gene>
    <name evidence="10" type="ORF">KDM92_08495</name>
</gene>
<dbReference type="InterPro" id="IPR036412">
    <property type="entry name" value="HAD-like_sf"/>
</dbReference>
<dbReference type="PRINTS" id="PR00119">
    <property type="entry name" value="CATATPASE"/>
</dbReference>
<dbReference type="NCBIfam" id="TIGR01494">
    <property type="entry name" value="ATPase_P-type"/>
    <property type="match status" value="2"/>
</dbReference>
<name>A0A941I1Q1_9BURK</name>
<dbReference type="GO" id="GO:0015662">
    <property type="term" value="F:P-type ion transporter activity"/>
    <property type="evidence" value="ECO:0007669"/>
    <property type="project" value="UniProtKB-ARBA"/>
</dbReference>
<dbReference type="SFLD" id="SFLDG00002">
    <property type="entry name" value="C1.7:_P-type_atpase_like"/>
    <property type="match status" value="1"/>
</dbReference>
<dbReference type="InterPro" id="IPR006068">
    <property type="entry name" value="ATPase_P-typ_cation-transptr_C"/>
</dbReference>
<dbReference type="InterPro" id="IPR023299">
    <property type="entry name" value="ATPase_P-typ_cyto_dom_N"/>
</dbReference>
<protein>
    <submittedName>
        <fullName evidence="10">Cation-translocating P-type ATPase</fullName>
    </submittedName>
</protein>
<evidence type="ECO:0000256" key="8">
    <source>
        <dbReference type="SAM" id="Phobius"/>
    </source>
</evidence>
<dbReference type="InterPro" id="IPR023298">
    <property type="entry name" value="ATPase_P-typ_TM_dom_sf"/>
</dbReference>
<organism evidence="10 11">
    <name type="scientific">Undibacterium baiyunense</name>
    <dbReference type="NCBI Taxonomy" id="2828731"/>
    <lineage>
        <taxon>Bacteria</taxon>
        <taxon>Pseudomonadati</taxon>
        <taxon>Pseudomonadota</taxon>
        <taxon>Betaproteobacteria</taxon>
        <taxon>Burkholderiales</taxon>
        <taxon>Oxalobacteraceae</taxon>
        <taxon>Undibacterium</taxon>
    </lineage>
</organism>
<dbReference type="PRINTS" id="PR00120">
    <property type="entry name" value="HATPASE"/>
</dbReference>
<evidence type="ECO:0000256" key="4">
    <source>
        <dbReference type="ARBA" id="ARBA00022840"/>
    </source>
</evidence>
<dbReference type="GO" id="GO:0016887">
    <property type="term" value="F:ATP hydrolysis activity"/>
    <property type="evidence" value="ECO:0007669"/>
    <property type="project" value="InterPro"/>
</dbReference>
<dbReference type="SFLD" id="SFLDF00027">
    <property type="entry name" value="p-type_atpase"/>
    <property type="match status" value="1"/>
</dbReference>
<evidence type="ECO:0000313" key="10">
    <source>
        <dbReference type="EMBL" id="MBR7746618.1"/>
    </source>
</evidence>
<keyword evidence="11" id="KW-1185">Reference proteome</keyword>
<keyword evidence="3" id="KW-0547">Nucleotide-binding</keyword>
<keyword evidence="2 8" id="KW-0812">Transmembrane</keyword>
<dbReference type="SUPFAM" id="SSF56784">
    <property type="entry name" value="HAD-like"/>
    <property type="match status" value="1"/>
</dbReference>
<dbReference type="PROSITE" id="PS00154">
    <property type="entry name" value="ATPASE_E1_E2"/>
    <property type="match status" value="1"/>
</dbReference>
<dbReference type="InterPro" id="IPR059000">
    <property type="entry name" value="ATPase_P-type_domA"/>
</dbReference>
<dbReference type="InterPro" id="IPR008250">
    <property type="entry name" value="ATPase_P-typ_transduc_dom_A_sf"/>
</dbReference>
<dbReference type="EMBL" id="JAGSPM010000004">
    <property type="protein sequence ID" value="MBR7746618.1"/>
    <property type="molecule type" value="Genomic_DNA"/>
</dbReference>
<evidence type="ECO:0000256" key="6">
    <source>
        <dbReference type="ARBA" id="ARBA00022989"/>
    </source>
</evidence>
<keyword evidence="4" id="KW-0067">ATP-binding</keyword>
<dbReference type="GO" id="GO:0016020">
    <property type="term" value="C:membrane"/>
    <property type="evidence" value="ECO:0007669"/>
    <property type="project" value="UniProtKB-SubCell"/>
</dbReference>
<dbReference type="Pfam" id="PF00122">
    <property type="entry name" value="E1-E2_ATPase"/>
    <property type="match status" value="1"/>
</dbReference>
<evidence type="ECO:0000313" key="11">
    <source>
        <dbReference type="Proteomes" id="UP000680158"/>
    </source>
</evidence>
<dbReference type="Gene3D" id="3.40.50.1000">
    <property type="entry name" value="HAD superfamily/HAD-like"/>
    <property type="match status" value="1"/>
</dbReference>
<evidence type="ECO:0000256" key="1">
    <source>
        <dbReference type="ARBA" id="ARBA00004141"/>
    </source>
</evidence>
<dbReference type="Gene3D" id="1.20.1110.10">
    <property type="entry name" value="Calcium-transporting ATPase, transmembrane domain"/>
    <property type="match status" value="1"/>
</dbReference>
<evidence type="ECO:0000256" key="5">
    <source>
        <dbReference type="ARBA" id="ARBA00022967"/>
    </source>
</evidence>
<reference evidence="10 11" key="1">
    <citation type="submission" date="2021-04" db="EMBL/GenBank/DDBJ databases">
        <title>novel species isolated from subtropical streams in China.</title>
        <authorList>
            <person name="Lu H."/>
        </authorList>
    </citation>
    <scope>NUCLEOTIDE SEQUENCE [LARGE SCALE GENOMIC DNA]</scope>
    <source>
        <strain evidence="10 11">BYS107W</strain>
    </source>
</reference>
<dbReference type="GO" id="GO:0005524">
    <property type="term" value="F:ATP binding"/>
    <property type="evidence" value="ECO:0007669"/>
    <property type="project" value="UniProtKB-KW"/>
</dbReference>
<dbReference type="Pfam" id="PF00702">
    <property type="entry name" value="Hydrolase"/>
    <property type="match status" value="1"/>
</dbReference>
<feature type="transmembrane region" description="Helical" evidence="8">
    <location>
        <begin position="38"/>
        <end position="61"/>
    </location>
</feature>
<dbReference type="RefSeq" id="WP_212683932.1">
    <property type="nucleotide sequence ID" value="NZ_JAGSPM010000004.1"/>
</dbReference>
<dbReference type="PANTHER" id="PTHR42861">
    <property type="entry name" value="CALCIUM-TRANSPORTING ATPASE"/>
    <property type="match status" value="1"/>
</dbReference>
<dbReference type="Proteomes" id="UP000680158">
    <property type="component" value="Unassembled WGS sequence"/>
</dbReference>
<keyword evidence="5" id="KW-1278">Translocase</keyword>
<dbReference type="InterPro" id="IPR004014">
    <property type="entry name" value="ATPase_P-typ_cation-transptr_N"/>
</dbReference>
<feature type="transmembrane region" description="Helical" evidence="8">
    <location>
        <begin position="687"/>
        <end position="709"/>
    </location>
</feature>
<feature type="transmembrane region" description="Helical" evidence="8">
    <location>
        <begin position="763"/>
        <end position="781"/>
    </location>
</feature>
<feature type="transmembrane region" description="Helical" evidence="8">
    <location>
        <begin position="67"/>
        <end position="83"/>
    </location>
</feature>
<feature type="transmembrane region" description="Helical" evidence="8">
    <location>
        <begin position="829"/>
        <end position="848"/>
    </location>
</feature>
<comment type="caution">
    <text evidence="10">The sequence shown here is derived from an EMBL/GenBank/DDBJ whole genome shotgun (WGS) entry which is preliminary data.</text>
</comment>
<dbReference type="InterPro" id="IPR023214">
    <property type="entry name" value="HAD_sf"/>
</dbReference>
<dbReference type="Gene3D" id="2.70.150.10">
    <property type="entry name" value="Calcium-transporting ATPase, cytoplasmic transduction domain A"/>
    <property type="match status" value="1"/>
</dbReference>
<dbReference type="SUPFAM" id="SSF81660">
    <property type="entry name" value="Metal cation-transporting ATPase, ATP-binding domain N"/>
    <property type="match status" value="1"/>
</dbReference>
<feature type="domain" description="Cation-transporting P-type ATPase N-terminal" evidence="9">
    <location>
        <begin position="1"/>
        <end position="63"/>
    </location>
</feature>
<dbReference type="SUPFAM" id="SSF81653">
    <property type="entry name" value="Calcium ATPase, transduction domain A"/>
    <property type="match status" value="1"/>
</dbReference>
<evidence type="ECO:0000256" key="2">
    <source>
        <dbReference type="ARBA" id="ARBA00022692"/>
    </source>
</evidence>
<dbReference type="AlphaFoldDB" id="A0A941I1Q1"/>
<dbReference type="Pfam" id="PF00689">
    <property type="entry name" value="Cation_ATPase_C"/>
    <property type="match status" value="1"/>
</dbReference>
<dbReference type="Pfam" id="PF00690">
    <property type="entry name" value="Cation_ATPase_N"/>
    <property type="match status" value="1"/>
</dbReference>
<dbReference type="InterPro" id="IPR044492">
    <property type="entry name" value="P_typ_ATPase_HD_dom"/>
</dbReference>
<dbReference type="InterPro" id="IPR018303">
    <property type="entry name" value="ATPase_P-typ_P_site"/>
</dbReference>
<feature type="transmembrane region" description="Helical" evidence="8">
    <location>
        <begin position="793"/>
        <end position="809"/>
    </location>
</feature>
<feature type="transmembrane region" description="Helical" evidence="8">
    <location>
        <begin position="259"/>
        <end position="280"/>
    </location>
</feature>
<evidence type="ECO:0000256" key="7">
    <source>
        <dbReference type="ARBA" id="ARBA00023136"/>
    </source>
</evidence>
<proteinExistence type="predicted"/>
<feature type="transmembrane region" description="Helical" evidence="8">
    <location>
        <begin position="860"/>
        <end position="883"/>
    </location>
</feature>
<sequence>MSNPVNFQGLSEQEAQAQFLIDGPNELATAKAQNVWQIAWHVISEPMILLLISCGSIYLILGDWHDAVVLSGFVMGMVIISFYQERKTERALEALRDLSDPRAIVIRAGQRISIPSKQVVTGDYLVLSEGDRVAADGILISSLNLTVDESLLTGESLAVAKVAFNELATDQKHETHDRVTQLPSSEVQHHQDKSFQQVTVGAAGGDNTPFVFSGSLVVQGQGIAIVRSTGTRTAIGKIGNALAEIQEEPTRVQKETKQIVKYVALASLSLAILLAVWYGWSRTDWTRGILVGLTFAMAMIPEELPVVLTIFLGIGAWRIGQKNVLTRRIPAIETLGSANVLCVDKTGTLTQNKMALVQLVKGEHQFNCAHQKTLPEDLHEVLEFAVLASQSQGSEPMDQALQQAGQELLGDSEHLHKNWQLLQEYPLTKQLLAISRAWKNTDQNTDQNSDQNTDRIVIASKGAPEAIAELCHLSSDESAALMRQVNTMAEQGLRVLAVAKAELTSVSNGADLPSQHHDFNFKLLGLLAFADPIRDGVPAAIQECRDAGIRVMMITGDYPATALNIANQCGIDTSAGALSGTQMQTMSDAQLQQQLQHVHVFCRVMPEQKLRIVRLLKQSNAVVAMTGDGVNDAPALKAAHIGIAMGKRGTDVARESADLVLLDDKFSSIVAAVRLGRRIFDNLQKTLSFIIAAHVPIVALSFLPVMFGWPVLLMPVHILILELIIDPSCSLVFEAEQEEQNIMQRPPRSMHSSIFQAKVLWRGFWQGSSIFLMVLAVYWFTMLQGIANDEARAITFTAIVVGNLGFIFLNRSLSGNLQQTLKASNPIYWWVNGGTLIAMILILSIANLRQLFYFGNPDALHLLFSAMFAACVVCAIAIMQSVFLNTRNVSTKPSKIAI</sequence>
<evidence type="ECO:0000256" key="3">
    <source>
        <dbReference type="ARBA" id="ARBA00022741"/>
    </source>
</evidence>
<feature type="transmembrane region" description="Helical" evidence="8">
    <location>
        <begin position="292"/>
        <end position="317"/>
    </location>
</feature>
<dbReference type="SUPFAM" id="SSF81665">
    <property type="entry name" value="Calcium ATPase, transmembrane domain M"/>
    <property type="match status" value="1"/>
</dbReference>
<dbReference type="SMART" id="SM00831">
    <property type="entry name" value="Cation_ATPase_N"/>
    <property type="match status" value="1"/>
</dbReference>